<reference evidence="1" key="1">
    <citation type="submission" date="2019-11" db="EMBL/GenBank/DDBJ databases">
        <title>Bipolaris sorokiniana Genome sequencing.</title>
        <authorList>
            <person name="Wang H."/>
        </authorList>
    </citation>
    <scope>NUCLEOTIDE SEQUENCE</scope>
</reference>
<dbReference type="Proteomes" id="UP000624244">
    <property type="component" value="Unassembled WGS sequence"/>
</dbReference>
<protein>
    <submittedName>
        <fullName evidence="1">Uncharacterized protein</fullName>
    </submittedName>
</protein>
<accession>A0A8H5Z9Z0</accession>
<dbReference type="EMBL" id="WNKQ01000021">
    <property type="protein sequence ID" value="KAF5844749.1"/>
    <property type="molecule type" value="Genomic_DNA"/>
</dbReference>
<gene>
    <name evidence="1" type="ORF">GGP41_008673</name>
</gene>
<name>A0A8H5Z9Z0_COCSA</name>
<sequence>MSYRWNVEVEVRACGGEGWVGEEEARRVRVSHKVGPGMPGEWAEKKKTKYGAVINVLSQYGSITRHDQRRPSPVLSCPVLSVRNLGLVWTEGRGQQCLHLDMCLASSTSLAQLFPNRRPSSRLCLCIWHYQRFARARAGTTAAMYGPAVASLCSSSLQPLTSKPGEGAGRAMERASLPYCRCKPSCIVNYPSLAHLHWIGWLALSSPLLVRQPRARACASCMGVGLADAASSWVAASRCSLPRLQCTLRRRTAKTCSFGSQPARAFNMKIALWAITCGLGLDSPSHCAFSLPHKCTQEPRLSPSSARPCPCVDSSLGSLRQYAAVTRAM</sequence>
<comment type="caution">
    <text evidence="1">The sequence shown here is derived from an EMBL/GenBank/DDBJ whole genome shotgun (WGS) entry which is preliminary data.</text>
</comment>
<dbReference type="AlphaFoldDB" id="A0A8H5Z9Z0"/>
<organism evidence="1 2">
    <name type="scientific">Cochliobolus sativus</name>
    <name type="common">Common root rot and spot blotch fungus</name>
    <name type="synonym">Bipolaris sorokiniana</name>
    <dbReference type="NCBI Taxonomy" id="45130"/>
    <lineage>
        <taxon>Eukaryota</taxon>
        <taxon>Fungi</taxon>
        <taxon>Dikarya</taxon>
        <taxon>Ascomycota</taxon>
        <taxon>Pezizomycotina</taxon>
        <taxon>Dothideomycetes</taxon>
        <taxon>Pleosporomycetidae</taxon>
        <taxon>Pleosporales</taxon>
        <taxon>Pleosporineae</taxon>
        <taxon>Pleosporaceae</taxon>
        <taxon>Bipolaris</taxon>
    </lineage>
</organism>
<evidence type="ECO:0000313" key="1">
    <source>
        <dbReference type="EMBL" id="KAF5844749.1"/>
    </source>
</evidence>
<proteinExistence type="predicted"/>
<evidence type="ECO:0000313" key="2">
    <source>
        <dbReference type="Proteomes" id="UP000624244"/>
    </source>
</evidence>